<evidence type="ECO:0000313" key="2">
    <source>
        <dbReference type="EMBL" id="KHO02064.1"/>
    </source>
</evidence>
<dbReference type="RefSeq" id="XP_040683129.1">
    <property type="nucleotide sequence ID" value="XM_040819864.1"/>
</dbReference>
<accession>A0A0B2X6P5</accession>
<keyword evidence="3" id="KW-1185">Reference proteome</keyword>
<dbReference type="OrthoDB" id="3693942at2759"/>
<sequence>MTLLADLEAASVVLRRSIAVSCTEEISSSPSRTDIPVLLPPPGVPHDETGVGEDDMGKNGPNTINCINTKTNNVPSGHERRIKVVDTIVSEGNCNGQAVPVGWPSCASKPTAS</sequence>
<dbReference type="Proteomes" id="UP000030816">
    <property type="component" value="Unassembled WGS sequence"/>
</dbReference>
<dbReference type="AlphaFoldDB" id="A0A0B2X6P5"/>
<dbReference type="GeneID" id="63735520"/>
<dbReference type="EMBL" id="AZHE01000001">
    <property type="protein sequence ID" value="KHO02064.1"/>
    <property type="molecule type" value="Genomic_DNA"/>
</dbReference>
<comment type="caution">
    <text evidence="2">The sequence shown here is derived from an EMBL/GenBank/DDBJ whole genome shotgun (WGS) entry which is preliminary data.</text>
</comment>
<dbReference type="HOGENOM" id="CLU_2134079_0_0_1"/>
<evidence type="ECO:0000313" key="3">
    <source>
        <dbReference type="Proteomes" id="UP000030816"/>
    </source>
</evidence>
<organism evidence="2 3">
    <name type="scientific">Metarhizium album (strain ARSEF 1941)</name>
    <dbReference type="NCBI Taxonomy" id="1081103"/>
    <lineage>
        <taxon>Eukaryota</taxon>
        <taxon>Fungi</taxon>
        <taxon>Dikarya</taxon>
        <taxon>Ascomycota</taxon>
        <taxon>Pezizomycotina</taxon>
        <taxon>Sordariomycetes</taxon>
        <taxon>Hypocreomycetidae</taxon>
        <taxon>Hypocreales</taxon>
        <taxon>Clavicipitaceae</taxon>
        <taxon>Metarhizium</taxon>
    </lineage>
</organism>
<feature type="region of interest" description="Disordered" evidence="1">
    <location>
        <begin position="26"/>
        <end position="61"/>
    </location>
</feature>
<name>A0A0B2X6P5_METAS</name>
<reference evidence="2 3" key="1">
    <citation type="journal article" date="2014" name="Proc. Natl. Acad. Sci. U.S.A.">
        <title>Trajectory and genomic determinants of fungal-pathogen speciation and host adaptation.</title>
        <authorList>
            <person name="Hu X."/>
            <person name="Xiao G."/>
            <person name="Zheng P."/>
            <person name="Shang Y."/>
            <person name="Su Y."/>
            <person name="Zhang X."/>
            <person name="Liu X."/>
            <person name="Zhan S."/>
            <person name="St Leger R.J."/>
            <person name="Wang C."/>
        </authorList>
    </citation>
    <scope>NUCLEOTIDE SEQUENCE [LARGE SCALE GENOMIC DNA]</scope>
    <source>
        <strain evidence="2 3">ARSEF 1941</strain>
    </source>
</reference>
<protein>
    <submittedName>
        <fullName evidence="2">Uncharacterized protein</fullName>
    </submittedName>
</protein>
<evidence type="ECO:0000256" key="1">
    <source>
        <dbReference type="SAM" id="MobiDB-lite"/>
    </source>
</evidence>
<proteinExistence type="predicted"/>
<gene>
    <name evidence="2" type="ORF">MAM_01065</name>
</gene>